<accession>A0A3P3ENT9</accession>
<proteinExistence type="predicted"/>
<sequence length="202" mass="21786">MPLRLVTTLNLPRCPHCSVATPYMGAVHHCETADSGGKRRRSWKIYACGVCGGLVTAFAVPGSDNTVVEFYPSAQIVEQTIPERPRSYLAQAMESRHAPAGAVMLCASAVDAMLKLRGLNQGSLYARIDKAVADHIITADMAQWAHAVRLDANDQRHADVAADLPTTSDADRVIDFANALAEFLFVLPGRVQRGIQPAPPQP</sequence>
<protein>
    <submittedName>
        <fullName evidence="2">DUF4145 domain-containing protein</fullName>
    </submittedName>
</protein>
<dbReference type="InterPro" id="IPR025285">
    <property type="entry name" value="DUF4145"/>
</dbReference>
<gene>
    <name evidence="2" type="ORF">EH244_15540</name>
</gene>
<evidence type="ECO:0000313" key="2">
    <source>
        <dbReference type="EMBL" id="RRH87472.1"/>
    </source>
</evidence>
<feature type="domain" description="DUF4145" evidence="1">
    <location>
        <begin position="97"/>
        <end position="176"/>
    </location>
</feature>
<evidence type="ECO:0000313" key="3">
    <source>
        <dbReference type="Proteomes" id="UP000271590"/>
    </source>
</evidence>
<dbReference type="EMBL" id="RQXU01000008">
    <property type="protein sequence ID" value="RRH87472.1"/>
    <property type="molecule type" value="Genomic_DNA"/>
</dbReference>
<dbReference type="Pfam" id="PF13643">
    <property type="entry name" value="DUF4145"/>
    <property type="match status" value="1"/>
</dbReference>
<name>A0A3P3ENT9_9BURK</name>
<comment type="caution">
    <text evidence="2">The sequence shown here is derived from an EMBL/GenBank/DDBJ whole genome shotgun (WGS) entry which is preliminary data.</text>
</comment>
<dbReference type="AlphaFoldDB" id="A0A3P3ENT9"/>
<organism evidence="2 3">
    <name type="scientific">Variovorax beijingensis</name>
    <dbReference type="NCBI Taxonomy" id="2496117"/>
    <lineage>
        <taxon>Bacteria</taxon>
        <taxon>Pseudomonadati</taxon>
        <taxon>Pseudomonadota</taxon>
        <taxon>Betaproteobacteria</taxon>
        <taxon>Burkholderiales</taxon>
        <taxon>Comamonadaceae</taxon>
        <taxon>Variovorax</taxon>
    </lineage>
</organism>
<evidence type="ECO:0000259" key="1">
    <source>
        <dbReference type="Pfam" id="PF13643"/>
    </source>
</evidence>
<dbReference type="Proteomes" id="UP000271590">
    <property type="component" value="Unassembled WGS sequence"/>
</dbReference>
<reference evidence="2 3" key="1">
    <citation type="submission" date="2018-11" db="EMBL/GenBank/DDBJ databases">
        <title>The genome of Variovorax sp T529.</title>
        <authorList>
            <person name="Gao J."/>
        </authorList>
    </citation>
    <scope>NUCLEOTIDE SEQUENCE [LARGE SCALE GENOMIC DNA]</scope>
    <source>
        <strain evidence="2 3">T529</strain>
    </source>
</reference>